<dbReference type="InterPro" id="IPR008334">
    <property type="entry name" value="5'-Nucleotdase_C"/>
</dbReference>
<dbReference type="InterPro" id="IPR004843">
    <property type="entry name" value="Calcineurin-like_PHP"/>
</dbReference>
<sequence length="596" mass="60372">MFTPPKLDRPRSGRHGFPVAAILAPVPSQTRKLSRPAVVALVAVLVLVVAGIVALEVRNVRGSAPVAGGEPVPVRIVAFNDLHGNLEPPSGSSGEVDDAAGTSVEAGGAAYLAAHVARLRAEAANTVLLSSGDNVGASPVASALFHDEPTIEVLDALGVAASTVGNHEFDEGSTELRRLQDGGCHPVDGCVFRPDFDGASFPFLGANVLDTAGAPALPTSTVVEVGGVRIGVIGVTLRELPTVVTAEAVAGLTFGDEIAATDAASAELTAQGVAAQVLLVHQGDEGAGGGPSDCSVEPGGAGSAIARGVGADVDAVFTAHTHQQYVCAQPDPAGNPRPLVQGLSFGRLLSVLDLVVDPTTGDVVRESTTARNEVVSRDVEPDAAVQAIVDEAVTDAAPIADEPVGSITADLLRSGGPSGETPLGDVIADAQLAATRDAGARVAITNPGGIRADLPFAPDGVVTYGEAFTVQPFGNIMQIITLTGAQLDAVLEQQWAGQSSPRILQISSTLHYSWSKAAPVGDRVTAITIDGVPVDPAAPYRVAVNNFLAAGGDNFTAFADGTDLTGAEIDLDALLSYLGANPGLAPPAQDRITVTD</sequence>
<dbReference type="Proteomes" id="UP000694287">
    <property type="component" value="Unassembled WGS sequence"/>
</dbReference>
<dbReference type="Pfam" id="PF00149">
    <property type="entry name" value="Metallophos"/>
    <property type="match status" value="1"/>
</dbReference>
<dbReference type="PANTHER" id="PTHR11575">
    <property type="entry name" value="5'-NUCLEOTIDASE-RELATED"/>
    <property type="match status" value="1"/>
</dbReference>
<evidence type="ECO:0000313" key="6">
    <source>
        <dbReference type="Proteomes" id="UP000694287"/>
    </source>
</evidence>
<evidence type="ECO:0000313" key="5">
    <source>
        <dbReference type="EMBL" id="MBW0136224.1"/>
    </source>
</evidence>
<reference evidence="5 6" key="1">
    <citation type="submission" date="2020-11" db="EMBL/GenBank/DDBJ databases">
        <title>Pseudonocardia abyssalis sp. nov. and Pseudonocardia oceani sp. nov., description and phylogenomic analysis of two novel actinomycetes isolated from the deep Southern Ocean.</title>
        <authorList>
            <person name="Parra J."/>
        </authorList>
    </citation>
    <scope>NUCLEOTIDE SEQUENCE [LARGE SCALE GENOMIC DNA]</scope>
    <source>
        <strain evidence="5 6">KRD-168</strain>
    </source>
</reference>
<keyword evidence="6" id="KW-1185">Reference proteome</keyword>
<evidence type="ECO:0000259" key="3">
    <source>
        <dbReference type="Pfam" id="PF00149"/>
    </source>
</evidence>
<protein>
    <submittedName>
        <fullName evidence="5">Bifunctional metallophosphatase/5'-nucleotidase</fullName>
    </submittedName>
</protein>
<feature type="transmembrane region" description="Helical" evidence="2">
    <location>
        <begin position="37"/>
        <end position="55"/>
    </location>
</feature>
<keyword evidence="1" id="KW-0732">Signal</keyword>
<comment type="caution">
    <text evidence="5">The sequence shown here is derived from an EMBL/GenBank/DDBJ whole genome shotgun (WGS) entry which is preliminary data.</text>
</comment>
<keyword evidence="2" id="KW-0472">Membrane</keyword>
<accession>A0ABS6UVF8</accession>
<evidence type="ECO:0000256" key="2">
    <source>
        <dbReference type="SAM" id="Phobius"/>
    </source>
</evidence>
<dbReference type="EMBL" id="JADQDK010000001">
    <property type="protein sequence ID" value="MBW0136224.1"/>
    <property type="molecule type" value="Genomic_DNA"/>
</dbReference>
<dbReference type="PANTHER" id="PTHR11575:SF24">
    <property type="entry name" value="5'-NUCLEOTIDASE"/>
    <property type="match status" value="1"/>
</dbReference>
<keyword evidence="2" id="KW-1133">Transmembrane helix</keyword>
<organism evidence="5 6">
    <name type="scientific">Pseudonocardia abyssalis</name>
    <dbReference type="NCBI Taxonomy" id="2792008"/>
    <lineage>
        <taxon>Bacteria</taxon>
        <taxon>Bacillati</taxon>
        <taxon>Actinomycetota</taxon>
        <taxon>Actinomycetes</taxon>
        <taxon>Pseudonocardiales</taxon>
        <taxon>Pseudonocardiaceae</taxon>
        <taxon>Pseudonocardia</taxon>
    </lineage>
</organism>
<dbReference type="InterPro" id="IPR006179">
    <property type="entry name" value="5_nucleotidase/apyrase"/>
</dbReference>
<evidence type="ECO:0000256" key="1">
    <source>
        <dbReference type="ARBA" id="ARBA00022729"/>
    </source>
</evidence>
<proteinExistence type="predicted"/>
<name>A0ABS6UVF8_9PSEU</name>
<feature type="domain" description="5'-Nucleotidase C-terminal" evidence="4">
    <location>
        <begin position="404"/>
        <end position="559"/>
    </location>
</feature>
<gene>
    <name evidence="5" type="ORF">I4I81_18405</name>
</gene>
<feature type="domain" description="Calcineurin-like phosphoesterase" evidence="3">
    <location>
        <begin position="75"/>
        <end position="323"/>
    </location>
</feature>
<dbReference type="Pfam" id="PF02872">
    <property type="entry name" value="5_nucleotid_C"/>
    <property type="match status" value="1"/>
</dbReference>
<keyword evidence="2" id="KW-0812">Transmembrane</keyword>
<evidence type="ECO:0000259" key="4">
    <source>
        <dbReference type="Pfam" id="PF02872"/>
    </source>
</evidence>